<gene>
    <name evidence="1" type="ORF">H0486_12725</name>
</gene>
<keyword evidence="2" id="KW-1185">Reference proteome</keyword>
<dbReference type="EMBL" id="JACEGA010000001">
    <property type="protein sequence ID" value="MBB2183736.1"/>
    <property type="molecule type" value="Genomic_DNA"/>
</dbReference>
<evidence type="ECO:0000313" key="2">
    <source>
        <dbReference type="Proteomes" id="UP000574276"/>
    </source>
</evidence>
<evidence type="ECO:0000313" key="1">
    <source>
        <dbReference type="EMBL" id="MBB2183736.1"/>
    </source>
</evidence>
<reference evidence="1 2" key="1">
    <citation type="submission" date="2020-07" db="EMBL/GenBank/DDBJ databases">
        <title>Characterization and genome sequencing of isolate MD1, a novel member within the family Lachnospiraceae.</title>
        <authorList>
            <person name="Rettenmaier R."/>
            <person name="Di Bello L."/>
            <person name="Zinser C."/>
            <person name="Scheitz K."/>
            <person name="Liebl W."/>
            <person name="Zverlov V."/>
        </authorList>
    </citation>
    <scope>NUCLEOTIDE SEQUENCE [LARGE SCALE GENOMIC DNA]</scope>
    <source>
        <strain evidence="1 2">MD1</strain>
    </source>
</reference>
<sequence length="194" mass="23228">MNITIKKVNETIRNYNNGVNNKSEEKSPRETAFEKIKAMMQPESRMTEEQKKAYEDKIYQKARNGEKLTPSELEYIRRTNPEMYIRIKRVQMQREMLERKLKYCKSKKEVEEVYMQSMSSIGKKDPDREMLYRAYQKVTMDFKKTLKYKSLPEVEEDEKEKGGRKKKQRDNGLAEYIDDGIWDDMEISTFDAKA</sequence>
<dbReference type="RefSeq" id="WP_228353364.1">
    <property type="nucleotide sequence ID" value="NZ_JACEGA010000001.1"/>
</dbReference>
<comment type="caution">
    <text evidence="1">The sequence shown here is derived from an EMBL/GenBank/DDBJ whole genome shotgun (WGS) entry which is preliminary data.</text>
</comment>
<proteinExistence type="predicted"/>
<accession>A0A839K291</accession>
<organism evidence="1 2">
    <name type="scientific">Variimorphobacter saccharofermentans</name>
    <dbReference type="NCBI Taxonomy" id="2755051"/>
    <lineage>
        <taxon>Bacteria</taxon>
        <taxon>Bacillati</taxon>
        <taxon>Bacillota</taxon>
        <taxon>Clostridia</taxon>
        <taxon>Lachnospirales</taxon>
        <taxon>Lachnospiraceae</taxon>
        <taxon>Variimorphobacter</taxon>
    </lineage>
</organism>
<dbReference type="AlphaFoldDB" id="A0A839K291"/>
<protein>
    <submittedName>
        <fullName evidence="1">Uncharacterized protein</fullName>
    </submittedName>
</protein>
<name>A0A839K291_9FIRM</name>
<dbReference type="Proteomes" id="UP000574276">
    <property type="component" value="Unassembled WGS sequence"/>
</dbReference>